<comment type="caution">
    <text evidence="6">The sequence shown here is derived from an EMBL/GenBank/DDBJ whole genome shotgun (WGS) entry which is preliminary data.</text>
</comment>
<protein>
    <submittedName>
        <fullName evidence="6">ATP-binding cassette domain-containing protein</fullName>
    </submittedName>
</protein>
<dbReference type="InterPro" id="IPR003593">
    <property type="entry name" value="AAA+_ATPase"/>
</dbReference>
<keyword evidence="3" id="KW-0547">Nucleotide-binding</keyword>
<evidence type="ECO:0000313" key="7">
    <source>
        <dbReference type="Proteomes" id="UP001597282"/>
    </source>
</evidence>
<feature type="domain" description="ABC transporter" evidence="5">
    <location>
        <begin position="1"/>
        <end position="213"/>
    </location>
</feature>
<evidence type="ECO:0000313" key="6">
    <source>
        <dbReference type="EMBL" id="MFD1428331.1"/>
    </source>
</evidence>
<dbReference type="PROSITE" id="PS00211">
    <property type="entry name" value="ABC_TRANSPORTER_1"/>
    <property type="match status" value="1"/>
</dbReference>
<evidence type="ECO:0000256" key="4">
    <source>
        <dbReference type="ARBA" id="ARBA00022840"/>
    </source>
</evidence>
<dbReference type="Proteomes" id="UP001597282">
    <property type="component" value="Unassembled WGS sequence"/>
</dbReference>
<evidence type="ECO:0000256" key="2">
    <source>
        <dbReference type="ARBA" id="ARBA00022448"/>
    </source>
</evidence>
<dbReference type="InterPro" id="IPR003439">
    <property type="entry name" value="ABC_transporter-like_ATP-bd"/>
</dbReference>
<proteinExistence type="inferred from homology"/>
<keyword evidence="4 6" id="KW-0067">ATP-binding</keyword>
<dbReference type="Gene3D" id="3.40.50.300">
    <property type="entry name" value="P-loop containing nucleotide triphosphate hydrolases"/>
    <property type="match status" value="1"/>
</dbReference>
<dbReference type="EMBL" id="JBHTNU010000021">
    <property type="protein sequence ID" value="MFD1428331.1"/>
    <property type="molecule type" value="Genomic_DNA"/>
</dbReference>
<gene>
    <name evidence="6" type="ORF">ACFQ4Y_15610</name>
</gene>
<dbReference type="PROSITE" id="PS50893">
    <property type="entry name" value="ABC_TRANSPORTER_2"/>
    <property type="match status" value="1"/>
</dbReference>
<reference evidence="7" key="1">
    <citation type="journal article" date="2019" name="Int. J. Syst. Evol. Microbiol.">
        <title>The Global Catalogue of Microorganisms (GCM) 10K type strain sequencing project: providing services to taxonomists for standard genome sequencing and annotation.</title>
        <authorList>
            <consortium name="The Broad Institute Genomics Platform"/>
            <consortium name="The Broad Institute Genome Sequencing Center for Infectious Disease"/>
            <person name="Wu L."/>
            <person name="Ma J."/>
        </authorList>
    </citation>
    <scope>NUCLEOTIDE SEQUENCE [LARGE SCALE GENOMIC DNA]</scope>
    <source>
        <strain evidence="7">S1</strain>
    </source>
</reference>
<dbReference type="PANTHER" id="PTHR43335:SF4">
    <property type="entry name" value="ABC TRANSPORTER, ATP-BINDING PROTEIN"/>
    <property type="match status" value="1"/>
</dbReference>
<evidence type="ECO:0000256" key="3">
    <source>
        <dbReference type="ARBA" id="ARBA00022741"/>
    </source>
</evidence>
<dbReference type="PANTHER" id="PTHR43335">
    <property type="entry name" value="ABC TRANSPORTER, ATP-BINDING PROTEIN"/>
    <property type="match status" value="1"/>
</dbReference>
<keyword evidence="7" id="KW-1185">Reference proteome</keyword>
<dbReference type="GO" id="GO:0005524">
    <property type="term" value="F:ATP binding"/>
    <property type="evidence" value="ECO:0007669"/>
    <property type="project" value="UniProtKB-KW"/>
</dbReference>
<dbReference type="Pfam" id="PF00005">
    <property type="entry name" value="ABC_tran"/>
    <property type="match status" value="1"/>
</dbReference>
<accession>A0ABW4CDZ7</accession>
<name>A0ABW4CDZ7_9BACL</name>
<dbReference type="SMART" id="SM00382">
    <property type="entry name" value="AAA"/>
    <property type="match status" value="1"/>
</dbReference>
<keyword evidence="2" id="KW-0813">Transport</keyword>
<dbReference type="SUPFAM" id="SSF52540">
    <property type="entry name" value="P-loop containing nucleoside triphosphate hydrolases"/>
    <property type="match status" value="1"/>
</dbReference>
<dbReference type="InterPro" id="IPR027417">
    <property type="entry name" value="P-loop_NTPase"/>
</dbReference>
<dbReference type="InterPro" id="IPR017871">
    <property type="entry name" value="ABC_transporter-like_CS"/>
</dbReference>
<comment type="similarity">
    <text evidence="1">Belongs to the ABC transporter superfamily.</text>
</comment>
<sequence>MKGISFHVEKGEVFGFLGKNGAGKSTTVNILTGISRPSSGEISILGTPYHQINHVKKRIGVLPDNSNYFNDLTLLQHLVYFSKIKGISADKKYLYSMLERVGLADSAHKKVGQFSLGMKKKLGIAQALLGDPELLFLDEPTAALDMESTLAIRGLIRSQADQGTTIFMTSHNLDEVEKLCTRIAILEEGQLTKIGSIHELQESFSKDIRLSIQIQGDSESIQRVREILLEREWIHSFHYKDREIELQIPSMESIPQIVQVAVENQLLIYGVSTEKVSLEQIFLA</sequence>
<evidence type="ECO:0000256" key="1">
    <source>
        <dbReference type="ARBA" id="ARBA00005417"/>
    </source>
</evidence>
<organism evidence="6 7">
    <name type="scientific">Kroppenstedtia sanguinis</name>
    <dbReference type="NCBI Taxonomy" id="1380684"/>
    <lineage>
        <taxon>Bacteria</taxon>
        <taxon>Bacillati</taxon>
        <taxon>Bacillota</taxon>
        <taxon>Bacilli</taxon>
        <taxon>Bacillales</taxon>
        <taxon>Thermoactinomycetaceae</taxon>
        <taxon>Kroppenstedtia</taxon>
    </lineage>
</organism>
<evidence type="ECO:0000259" key="5">
    <source>
        <dbReference type="PROSITE" id="PS50893"/>
    </source>
</evidence>